<proteinExistence type="predicted"/>
<protein>
    <submittedName>
        <fullName evidence="1">Uncharacterized protein</fullName>
    </submittedName>
</protein>
<reference evidence="1 2" key="1">
    <citation type="submission" date="2016-01" db="EMBL/GenBank/DDBJ databases">
        <authorList>
            <person name="Oliw E.H."/>
        </authorList>
    </citation>
    <scope>NUCLEOTIDE SEQUENCE [LARGE SCALE GENOMIC DNA]</scope>
    <source>
        <strain evidence="1 2">MDcuke</strain>
    </source>
</reference>
<accession>A0A345CNG7</accession>
<organism evidence="1 2">
    <name type="scientific">Erwinia tracheiphila</name>
    <dbReference type="NCBI Taxonomy" id="65700"/>
    <lineage>
        <taxon>Bacteria</taxon>
        <taxon>Pseudomonadati</taxon>
        <taxon>Pseudomonadota</taxon>
        <taxon>Gammaproteobacteria</taxon>
        <taxon>Enterobacterales</taxon>
        <taxon>Erwiniaceae</taxon>
        <taxon>Erwinia</taxon>
    </lineage>
</organism>
<evidence type="ECO:0000313" key="1">
    <source>
        <dbReference type="EMBL" id="AXF74984.1"/>
    </source>
</evidence>
<dbReference type="EMBL" id="CP013970">
    <property type="protein sequence ID" value="AXF74984.1"/>
    <property type="molecule type" value="Genomic_DNA"/>
</dbReference>
<name>A0A345CNG7_9GAMM</name>
<gene>
    <name evidence="1" type="ORF">AV903_00860</name>
</gene>
<dbReference type="AlphaFoldDB" id="A0A345CNG7"/>
<sequence length="66" mass="7494">MHRSLSLDVKEHGNGAHYSRRNGNCPENMLASLNYLTDLTHLCCKTSESCWLKPLIPAIWAPSRVR</sequence>
<evidence type="ECO:0000313" key="2">
    <source>
        <dbReference type="Proteomes" id="UP000264980"/>
    </source>
</evidence>
<dbReference type="Proteomes" id="UP000264980">
    <property type="component" value="Chromosome"/>
</dbReference>